<dbReference type="OrthoDB" id="9984427at2759"/>
<feature type="coiled-coil region" evidence="1">
    <location>
        <begin position="11"/>
        <end position="41"/>
    </location>
</feature>
<dbReference type="HOGENOM" id="CLU_057983_0_0_1"/>
<reference evidence="3 4" key="1">
    <citation type="journal article" date="2008" name="Nature">
        <title>The genome of the model beetle and pest Tribolium castaneum.</title>
        <authorList>
            <consortium name="Tribolium Genome Sequencing Consortium"/>
            <person name="Richards S."/>
            <person name="Gibbs R.A."/>
            <person name="Weinstock G.M."/>
            <person name="Brown S.J."/>
            <person name="Denell R."/>
            <person name="Beeman R.W."/>
            <person name="Gibbs R."/>
            <person name="Beeman R.W."/>
            <person name="Brown S.J."/>
            <person name="Bucher G."/>
            <person name="Friedrich M."/>
            <person name="Grimmelikhuijzen C.J."/>
            <person name="Klingler M."/>
            <person name="Lorenzen M."/>
            <person name="Richards S."/>
            <person name="Roth S."/>
            <person name="Schroder R."/>
            <person name="Tautz D."/>
            <person name="Zdobnov E.M."/>
            <person name="Muzny D."/>
            <person name="Gibbs R.A."/>
            <person name="Weinstock G.M."/>
            <person name="Attaway T."/>
            <person name="Bell S."/>
            <person name="Buhay C.J."/>
            <person name="Chandrabose M.N."/>
            <person name="Chavez D."/>
            <person name="Clerk-Blankenburg K.P."/>
            <person name="Cree A."/>
            <person name="Dao M."/>
            <person name="Davis C."/>
            <person name="Chacko J."/>
            <person name="Dinh H."/>
            <person name="Dugan-Rocha S."/>
            <person name="Fowler G."/>
            <person name="Garner T.T."/>
            <person name="Garnes J."/>
            <person name="Gnirke A."/>
            <person name="Hawes A."/>
            <person name="Hernandez J."/>
            <person name="Hines S."/>
            <person name="Holder M."/>
            <person name="Hume J."/>
            <person name="Jhangiani S.N."/>
            <person name="Joshi V."/>
            <person name="Khan Z.M."/>
            <person name="Jackson L."/>
            <person name="Kovar C."/>
            <person name="Kowis A."/>
            <person name="Lee S."/>
            <person name="Lewis L.R."/>
            <person name="Margolis J."/>
            <person name="Morgan M."/>
            <person name="Nazareth L.V."/>
            <person name="Nguyen N."/>
            <person name="Okwuonu G."/>
            <person name="Parker D."/>
            <person name="Richards S."/>
            <person name="Ruiz S.J."/>
            <person name="Santibanez J."/>
            <person name="Savard J."/>
            <person name="Scherer S.E."/>
            <person name="Schneider B."/>
            <person name="Sodergren E."/>
            <person name="Tautz D."/>
            <person name="Vattahil S."/>
            <person name="Villasana D."/>
            <person name="White C.S."/>
            <person name="Wright R."/>
            <person name="Park Y."/>
            <person name="Beeman R.W."/>
            <person name="Lord J."/>
            <person name="Oppert B."/>
            <person name="Lorenzen M."/>
            <person name="Brown S."/>
            <person name="Wang L."/>
            <person name="Savard J."/>
            <person name="Tautz D."/>
            <person name="Richards S."/>
            <person name="Weinstock G."/>
            <person name="Gibbs R.A."/>
            <person name="Liu Y."/>
            <person name="Worley K."/>
            <person name="Weinstock G."/>
            <person name="Elsik C.G."/>
            <person name="Reese J.T."/>
            <person name="Elhaik E."/>
            <person name="Landan G."/>
            <person name="Graur D."/>
            <person name="Arensburger P."/>
            <person name="Atkinson P."/>
            <person name="Beeman R.W."/>
            <person name="Beidler J."/>
            <person name="Brown S.J."/>
            <person name="Demuth J.P."/>
            <person name="Drury D.W."/>
            <person name="Du Y.Z."/>
            <person name="Fujiwara H."/>
            <person name="Lorenzen M."/>
            <person name="Maselli V."/>
            <person name="Osanai M."/>
            <person name="Park Y."/>
            <person name="Robertson H.M."/>
            <person name="Tu Z."/>
            <person name="Wang J.J."/>
            <person name="Wang S."/>
            <person name="Richards S."/>
            <person name="Song H."/>
            <person name="Zhang L."/>
            <person name="Sodergren E."/>
            <person name="Werner D."/>
            <person name="Stanke M."/>
            <person name="Morgenstern B."/>
            <person name="Solovyev V."/>
            <person name="Kosarev P."/>
            <person name="Brown G."/>
            <person name="Chen H.C."/>
            <person name="Ermolaeva O."/>
            <person name="Hlavina W."/>
            <person name="Kapustin Y."/>
            <person name="Kiryutin B."/>
            <person name="Kitts P."/>
            <person name="Maglott D."/>
            <person name="Pruitt K."/>
            <person name="Sapojnikov V."/>
            <person name="Souvorov A."/>
            <person name="Mackey A.J."/>
            <person name="Waterhouse R.M."/>
            <person name="Wyder S."/>
            <person name="Zdobnov E.M."/>
            <person name="Zdobnov E.M."/>
            <person name="Wyder S."/>
            <person name="Kriventseva E.V."/>
            <person name="Kadowaki T."/>
            <person name="Bork P."/>
            <person name="Aranda M."/>
            <person name="Bao R."/>
            <person name="Beermann A."/>
            <person name="Berns N."/>
            <person name="Bolognesi R."/>
            <person name="Bonneton F."/>
            <person name="Bopp D."/>
            <person name="Brown S.J."/>
            <person name="Bucher G."/>
            <person name="Butts T."/>
            <person name="Chaumot A."/>
            <person name="Denell R.E."/>
            <person name="Ferrier D.E."/>
            <person name="Friedrich M."/>
            <person name="Gordon C.M."/>
            <person name="Jindra M."/>
            <person name="Klingler M."/>
            <person name="Lan Q."/>
            <person name="Lattorff H.M."/>
            <person name="Laudet V."/>
            <person name="von Levetsow C."/>
            <person name="Liu Z."/>
            <person name="Lutz R."/>
            <person name="Lynch J.A."/>
            <person name="da Fonseca R.N."/>
            <person name="Posnien N."/>
            <person name="Reuter R."/>
            <person name="Roth S."/>
            <person name="Savard J."/>
            <person name="Schinko J.B."/>
            <person name="Schmitt C."/>
            <person name="Schoppmeier M."/>
            <person name="Schroder R."/>
            <person name="Shippy T.D."/>
            <person name="Simonnet F."/>
            <person name="Marques-Souza H."/>
            <person name="Tautz D."/>
            <person name="Tomoyasu Y."/>
            <person name="Trauner J."/>
            <person name="Van der Zee M."/>
            <person name="Vervoort M."/>
            <person name="Wittkopp N."/>
            <person name="Wimmer E.A."/>
            <person name="Yang X."/>
            <person name="Jones A.K."/>
            <person name="Sattelle D.B."/>
            <person name="Ebert P.R."/>
            <person name="Nelson D."/>
            <person name="Scott J.G."/>
            <person name="Beeman R.W."/>
            <person name="Muthukrishnan S."/>
            <person name="Kramer K.J."/>
            <person name="Arakane Y."/>
            <person name="Beeman R.W."/>
            <person name="Zhu Q."/>
            <person name="Hogenkamp D."/>
            <person name="Dixit R."/>
            <person name="Oppert B."/>
            <person name="Jiang H."/>
            <person name="Zou Z."/>
            <person name="Marshall J."/>
            <person name="Elpidina E."/>
            <person name="Vinokurov K."/>
            <person name="Oppert C."/>
            <person name="Zou Z."/>
            <person name="Evans J."/>
            <person name="Lu Z."/>
            <person name="Zhao P."/>
            <person name="Sumathipala N."/>
            <person name="Altincicek B."/>
            <person name="Vilcinskas A."/>
            <person name="Williams M."/>
            <person name="Hultmark D."/>
            <person name="Hetru C."/>
            <person name="Jiang H."/>
            <person name="Grimmelikhuijzen C.J."/>
            <person name="Hauser F."/>
            <person name="Cazzamali G."/>
            <person name="Williamson M."/>
            <person name="Park Y."/>
            <person name="Li B."/>
            <person name="Tanaka Y."/>
            <person name="Predel R."/>
            <person name="Neupert S."/>
            <person name="Schachtner J."/>
            <person name="Verleyen P."/>
            <person name="Raible F."/>
            <person name="Bork P."/>
            <person name="Friedrich M."/>
            <person name="Walden K.K."/>
            <person name="Robertson H.M."/>
            <person name="Angeli S."/>
            <person name="Foret S."/>
            <person name="Bucher G."/>
            <person name="Schuetz S."/>
            <person name="Maleszka R."/>
            <person name="Wimmer E.A."/>
            <person name="Beeman R.W."/>
            <person name="Lorenzen M."/>
            <person name="Tomoyasu Y."/>
            <person name="Miller S.C."/>
            <person name="Grossmann D."/>
            <person name="Bucher G."/>
        </authorList>
    </citation>
    <scope>NUCLEOTIDE SEQUENCE [LARGE SCALE GENOMIC DNA]</scope>
    <source>
        <strain evidence="3 4">Georgia GA2</strain>
    </source>
</reference>
<evidence type="ECO:0000259" key="2">
    <source>
        <dbReference type="PROSITE" id="PS50853"/>
    </source>
</evidence>
<dbReference type="Proteomes" id="UP000007266">
    <property type="component" value="Linkage group 2"/>
</dbReference>
<dbReference type="Gene3D" id="2.60.40.10">
    <property type="entry name" value="Immunoglobulins"/>
    <property type="match status" value="1"/>
</dbReference>
<dbReference type="InterPro" id="IPR013783">
    <property type="entry name" value="Ig-like_fold"/>
</dbReference>
<dbReference type="GO" id="GO:0009897">
    <property type="term" value="C:external side of plasma membrane"/>
    <property type="evidence" value="ECO:0000318"/>
    <property type="project" value="GO_Central"/>
</dbReference>
<dbReference type="SUPFAM" id="SSF49265">
    <property type="entry name" value="Fibronectin type III"/>
    <property type="match status" value="1"/>
</dbReference>
<dbReference type="EMBL" id="KQ971316">
    <property type="protein sequence ID" value="EEZ97840.1"/>
    <property type="molecule type" value="Genomic_DNA"/>
</dbReference>
<sequence length="424" mass="47831">MGDRNEVVETLKAAKSYLNHLENLNKQLENAENQICETSSETERNIEVTFSNLLTNLTEILLNRKDILIKKVQKTRKQSLAPLDASRSDIFSNIEKTKKLIKEGEYLLSGSRENLAEFSQKSSFLGSLPAIPELKEVPYISFHCEPNLESELLDICSQFGEVSRIAPVQISQTVEKPGAILVEWQSVDDERCVDIQEFRLQRAFGDVISEKHLEINFSDCYVGAETQFLVKDLRPNQLYSFRVCCKFEGSSDWSPWSLSQVTRTSIKPFSWASNRDFVFADDNKIATPVKDAPSLLLSDGPQFAVGYSVEFSYLEIDNKCSTIALIAVKEAAGIKEIRLGDHSYFALDSTGEIYVDGVKKATKLPEAAKGFKICFMCELIQDDKVRVSIDTCNKQVTYDWQISKTDKLYFGALLKSPATKIMVE</sequence>
<dbReference type="PROSITE" id="PS50853">
    <property type="entry name" value="FN3"/>
    <property type="match status" value="1"/>
</dbReference>
<dbReference type="CDD" id="cd00063">
    <property type="entry name" value="FN3"/>
    <property type="match status" value="1"/>
</dbReference>
<gene>
    <name evidence="3" type="primary">AUGUSTUS-3.0.2_00209</name>
    <name evidence="3" type="ORF">TcasGA2_TC000209</name>
</gene>
<feature type="domain" description="Fibronectin type-III" evidence="2">
    <location>
        <begin position="166"/>
        <end position="269"/>
    </location>
</feature>
<dbReference type="eggNOG" id="ENOG502QQI2">
    <property type="taxonomic scope" value="Eukaryota"/>
</dbReference>
<keyword evidence="3" id="KW-0675">Receptor</keyword>
<evidence type="ECO:0000256" key="1">
    <source>
        <dbReference type="SAM" id="Coils"/>
    </source>
</evidence>
<dbReference type="GO" id="GO:0004896">
    <property type="term" value="F:cytokine receptor activity"/>
    <property type="evidence" value="ECO:0000318"/>
    <property type="project" value="GO_Central"/>
</dbReference>
<dbReference type="InterPro" id="IPR003961">
    <property type="entry name" value="FN3_dom"/>
</dbReference>
<dbReference type="SMR" id="D6WC72"/>
<name>D6WC72_TRICA</name>
<keyword evidence="1" id="KW-0175">Coiled coil</keyword>
<dbReference type="GO" id="GO:0019955">
    <property type="term" value="F:cytokine binding"/>
    <property type="evidence" value="ECO:0000318"/>
    <property type="project" value="GO_Central"/>
</dbReference>
<accession>D6WC72</accession>
<organism evidence="3 4">
    <name type="scientific">Tribolium castaneum</name>
    <name type="common">Red flour beetle</name>
    <dbReference type="NCBI Taxonomy" id="7070"/>
    <lineage>
        <taxon>Eukaryota</taxon>
        <taxon>Metazoa</taxon>
        <taxon>Ecdysozoa</taxon>
        <taxon>Arthropoda</taxon>
        <taxon>Hexapoda</taxon>
        <taxon>Insecta</taxon>
        <taxon>Pterygota</taxon>
        <taxon>Neoptera</taxon>
        <taxon>Endopterygota</taxon>
        <taxon>Coleoptera</taxon>
        <taxon>Polyphaga</taxon>
        <taxon>Cucujiformia</taxon>
        <taxon>Tenebrionidae</taxon>
        <taxon>Tenebrionidae incertae sedis</taxon>
        <taxon>Tribolium</taxon>
    </lineage>
</organism>
<reference evidence="3 4" key="2">
    <citation type="journal article" date="2010" name="Nucleic Acids Res.">
        <title>BeetleBase in 2010: revisions to provide comprehensive genomic information for Tribolium castaneum.</title>
        <authorList>
            <person name="Kim H.S."/>
            <person name="Murphy T."/>
            <person name="Xia J."/>
            <person name="Caragea D."/>
            <person name="Park Y."/>
            <person name="Beeman R.W."/>
            <person name="Lorenzen M.D."/>
            <person name="Butcher S."/>
            <person name="Manak J.R."/>
            <person name="Brown S.J."/>
        </authorList>
    </citation>
    <scope>GENOME REANNOTATION</scope>
    <source>
        <strain evidence="3 4">Georgia GA2</strain>
    </source>
</reference>
<proteinExistence type="predicted"/>
<dbReference type="AlphaFoldDB" id="D6WC72"/>
<dbReference type="KEGG" id="tca:661093"/>
<protein>
    <submittedName>
        <fullName evidence="3">Cytokine receptor-like factor 3</fullName>
    </submittedName>
</protein>
<dbReference type="GO" id="GO:0019221">
    <property type="term" value="P:cytokine-mediated signaling pathway"/>
    <property type="evidence" value="ECO:0000318"/>
    <property type="project" value="GO_Central"/>
</dbReference>
<evidence type="ECO:0000313" key="3">
    <source>
        <dbReference type="EMBL" id="EEZ97840.1"/>
    </source>
</evidence>
<dbReference type="PhylomeDB" id="D6WC72"/>
<dbReference type="STRING" id="7070.D6WC72"/>
<dbReference type="InterPro" id="IPR036116">
    <property type="entry name" value="FN3_sf"/>
</dbReference>
<dbReference type="OMA" id="HEWTPGF"/>
<keyword evidence="4" id="KW-1185">Reference proteome</keyword>
<dbReference type="GO" id="GO:0043235">
    <property type="term" value="C:receptor complex"/>
    <property type="evidence" value="ECO:0000318"/>
    <property type="project" value="GO_Central"/>
</dbReference>
<evidence type="ECO:0000313" key="4">
    <source>
        <dbReference type="Proteomes" id="UP000007266"/>
    </source>
</evidence>